<dbReference type="PROSITE" id="PS51257">
    <property type="entry name" value="PROKAR_LIPOPROTEIN"/>
    <property type="match status" value="1"/>
</dbReference>
<evidence type="ECO:0000313" key="2">
    <source>
        <dbReference type="Proteomes" id="UP000808146"/>
    </source>
</evidence>
<dbReference type="AlphaFoldDB" id="A0A9D7LY69"/>
<protein>
    <submittedName>
        <fullName evidence="1">Uncharacterized protein</fullName>
    </submittedName>
</protein>
<evidence type="ECO:0000313" key="1">
    <source>
        <dbReference type="EMBL" id="MBK8892332.1"/>
    </source>
</evidence>
<dbReference type="EMBL" id="JADKBR010000026">
    <property type="protein sequence ID" value="MBK8892332.1"/>
    <property type="molecule type" value="Genomic_DNA"/>
</dbReference>
<organism evidence="1 2">
    <name type="scientific">Candidatus Dechloromonas phosphorivorans</name>
    <dbReference type="NCBI Taxonomy" id="2899244"/>
    <lineage>
        <taxon>Bacteria</taxon>
        <taxon>Pseudomonadati</taxon>
        <taxon>Pseudomonadota</taxon>
        <taxon>Betaproteobacteria</taxon>
        <taxon>Rhodocyclales</taxon>
        <taxon>Azonexaceae</taxon>
        <taxon>Dechloromonas</taxon>
    </lineage>
</organism>
<accession>A0A9D7LY69</accession>
<dbReference type="Proteomes" id="UP000808146">
    <property type="component" value="Unassembled WGS sequence"/>
</dbReference>
<reference evidence="1" key="1">
    <citation type="submission" date="2020-10" db="EMBL/GenBank/DDBJ databases">
        <title>Connecting structure to function with the recovery of over 1000 high-quality activated sludge metagenome-assembled genomes encoding full-length rRNA genes using long-read sequencing.</title>
        <authorList>
            <person name="Singleton C.M."/>
            <person name="Petriglieri F."/>
            <person name="Kristensen J.M."/>
            <person name="Kirkegaard R.H."/>
            <person name="Michaelsen T.Y."/>
            <person name="Andersen M.H."/>
            <person name="Karst S.M."/>
            <person name="Dueholm M.S."/>
            <person name="Nielsen P.H."/>
            <person name="Albertsen M."/>
        </authorList>
    </citation>
    <scope>NUCLEOTIDE SEQUENCE</scope>
    <source>
        <strain evidence="1">OdNE_18-Q3-R46-58_BAT3C.305</strain>
    </source>
</reference>
<comment type="caution">
    <text evidence="1">The sequence shown here is derived from an EMBL/GenBank/DDBJ whole genome shotgun (WGS) entry which is preliminary data.</text>
</comment>
<proteinExistence type="predicted"/>
<sequence length="123" mass="13572">MKSSSIYSVLLIACLGLAGLQGCATRFEMGSPPRVESLAQLTPRISTKNDVLLTLGEPRGFGAARLDPTFNPQRVWLYEHTVAEGKDIKLTMLLVFFSDDTYEGYMWFADSANLKEYSGGKAK</sequence>
<name>A0A9D7LY69_9RHOO</name>
<gene>
    <name evidence="1" type="ORF">IPN75_19175</name>
</gene>